<reference evidence="1" key="1">
    <citation type="submission" date="2020-02" db="EMBL/GenBank/DDBJ databases">
        <authorList>
            <person name="Meier V. D."/>
        </authorList>
    </citation>
    <scope>NUCLEOTIDE SEQUENCE</scope>
    <source>
        <strain evidence="1">AVDCRST_MAG56</strain>
    </source>
</reference>
<name>A0A6J4K379_9SPHI</name>
<dbReference type="AlphaFoldDB" id="A0A6J4K379"/>
<gene>
    <name evidence="1" type="ORF">AVDCRST_MAG56-4981</name>
</gene>
<evidence type="ECO:0000313" key="1">
    <source>
        <dbReference type="EMBL" id="CAA9294495.1"/>
    </source>
</evidence>
<protein>
    <submittedName>
        <fullName evidence="1">Uncharacterized protein</fullName>
    </submittedName>
</protein>
<sequence length="40" mass="4405">MPEKVHLPLPKPPPGRLFLCRSAPGTGNLRGGFAPKKYIY</sequence>
<organism evidence="1">
    <name type="scientific">uncultured Cytophagales bacterium</name>
    <dbReference type="NCBI Taxonomy" id="158755"/>
    <lineage>
        <taxon>Bacteria</taxon>
        <taxon>Pseudomonadati</taxon>
        <taxon>Bacteroidota</taxon>
        <taxon>Sphingobacteriia</taxon>
        <taxon>Sphingobacteriales</taxon>
        <taxon>environmental samples</taxon>
    </lineage>
</organism>
<accession>A0A6J4K379</accession>
<dbReference type="EMBL" id="CADCTQ010000406">
    <property type="protein sequence ID" value="CAA9294495.1"/>
    <property type="molecule type" value="Genomic_DNA"/>
</dbReference>
<proteinExistence type="predicted"/>